<feature type="compositionally biased region" description="Low complexity" evidence="8">
    <location>
        <begin position="313"/>
        <end position="333"/>
    </location>
</feature>
<feature type="compositionally biased region" description="Polar residues" evidence="8">
    <location>
        <begin position="37"/>
        <end position="52"/>
    </location>
</feature>
<name>A0AA88U185_9TELE</name>
<dbReference type="Pfam" id="PF00169">
    <property type="entry name" value="PH"/>
    <property type="match status" value="1"/>
</dbReference>
<feature type="compositionally biased region" description="Basic and acidic residues" evidence="8">
    <location>
        <begin position="1227"/>
        <end position="1246"/>
    </location>
</feature>
<reference evidence="10" key="1">
    <citation type="submission" date="2023-08" db="EMBL/GenBank/DDBJ databases">
        <title>Chromosome-level Genome Assembly of mud carp (Cirrhinus molitorella).</title>
        <authorList>
            <person name="Liu H."/>
        </authorList>
    </citation>
    <scope>NUCLEOTIDE SEQUENCE</scope>
    <source>
        <strain evidence="10">Prfri</strain>
        <tissue evidence="10">Muscle</tissue>
    </source>
</reference>
<dbReference type="SMART" id="SM00233">
    <property type="entry name" value="PH"/>
    <property type="match status" value="1"/>
</dbReference>
<feature type="region of interest" description="Disordered" evidence="8">
    <location>
        <begin position="1162"/>
        <end position="1248"/>
    </location>
</feature>
<dbReference type="Proteomes" id="UP001187343">
    <property type="component" value="Unassembled WGS sequence"/>
</dbReference>
<evidence type="ECO:0000256" key="8">
    <source>
        <dbReference type="SAM" id="MobiDB-lite"/>
    </source>
</evidence>
<evidence type="ECO:0000256" key="6">
    <source>
        <dbReference type="ARBA" id="ARBA00023212"/>
    </source>
</evidence>
<feature type="compositionally biased region" description="Polar residues" evidence="8">
    <location>
        <begin position="300"/>
        <end position="312"/>
    </location>
</feature>
<sequence>MPLTGDELVCPKFQPNIFDSTRCHDCLRQKHLHNTCSSSAERAPEQSATAATARSDDKDTSAKDDSDVLSVVSSYCDVSRGGRGFEDSSLCILSPDCDLYLCDGDDDQSSDSQGDDSVYSSSAGTEEYPSLLHHPSSCLRMTRLDPPPHKASPRGWTEASQSRSDGFGQFGFSHGSVKERRERESGYFSLGRVAGNRAFRDQSPPAPYRHSERGHPLPSNKSPEPKAAIPFRNPDLGVPSERRTSEFQNAEQLEEENYPPDPVDLSLEVEALAGPRALSPTPFKQAESIGASGRRGGRNAHTSPLRQSGTLNSSQRGSGFSRSSSPSRSTSPFRRAESSSSLNTVGFRSSGVSHGQDRASVSLPQNSYSGNLRSFANTAGTVGSINKSLSHMDLRGTLRKAETNSSFGGSAENRGSSSPSRRSYEGPAMKSSSYERGHDRQSAFSSVSRYDSRSQSPSRRSYDSPAVRKTEIKSPQSAFSSVGRYDSRSQSPSRRSYDSPAVRKTEIKSPQSAFSSVGRYDSRSQSPSRRSYESPAVRKTEIKSPQSASSVGLYDSRSQSPSRRSYESPAIRKTEIKSPSYERGHDRQGFSSSSSLKSRCDSRSQSPAGRPEASGSTSHIQEGRRSASPVRKGYGTPSQSERRSMSNGWCHDRKSLSPSRKGYEMQSQATVKKAEAKSSLHSYNRDSRHSSPSRGHHQNPGLSSLRKSETSQYSSSRGPKSRSPSPLAHSQSPPRKSDSQMSTLRREITEHVPLRNTMSDRTGSYVRNTTSKQSQDDSSGRWRGSAHSLHSQSVSRSSSPSRQSREAKPIGSFIKSASVGWEMPRDGSKRSSLRQSQEAQNSTPNSQRAQSRHRSPSPPVQRHTSSLSSMDSESSHLSAGSSGLNREEYAMMADLPKVKTVFQREGPSHLGRMESRQKRELSRYKPASHTQSKSPHSEWDELEDDRDSGTLSRAHSTSSLHTQRATSPAAEQMQSGRNSSRASGQNQAAQIGQRATSSASDWLLCSLGVSDWPLASAELSSGSAPATQTAARVPSNLRCDLFQVLCLCLCLCAAAGLNIMTPDLLNFKKGWMSKLDESGEWRKHWFVLTDAGLKYYRDSAAEERDEVDGEIDLKSCVKVSEFDVEKNYGFQIQTRDTVFTLSAMTAGIRRNWIEVLRKNVRPSSSPDLTQLPNCSSDKENARHSSLRLRSQSEASPGSANPAHSKFDYVELSPVATPPTPASASQRESGEGQVKEHSQWQEERPGGDAHNQWEAVLSRKGAGHLSEQRRIEEEIERKWAEFERLPLKESRSLPPMGSRSGLSANQALEREVASLRQQLLELRAGQGGREGGEGRCGAESGCGQMLQQMERAHKEALEELEKQHTQQISALERERDTLLKEETDATACVMEALQKAHREELEKNAQLRETHGMDSHTLDKQQQAEVASLRRELQALSERYSQKCLELKRAQQHSLDTHRLMSQKDTQMEQLKKDNQDLQARLSEEVKVIRSLVTGQGSDGVTDGTERSWCETQVLLRVRENELQYLHKQLNSLRNQLHFLSTEKSSVCDRYSEVCEELSAMKSRSEREAETLREHLRLALSALHEGQQTDNTHTHTHTHTS</sequence>
<feature type="compositionally biased region" description="Polar residues" evidence="8">
    <location>
        <begin position="972"/>
        <end position="992"/>
    </location>
</feature>
<feature type="region of interest" description="Disordered" evidence="8">
    <location>
        <begin position="37"/>
        <end position="64"/>
    </location>
</feature>
<dbReference type="InterPro" id="IPR001849">
    <property type="entry name" value="PH_domain"/>
</dbReference>
<feature type="compositionally biased region" description="Low complexity" evidence="8">
    <location>
        <begin position="110"/>
        <end position="122"/>
    </location>
</feature>
<dbReference type="PROSITE" id="PS50003">
    <property type="entry name" value="PH_DOMAIN"/>
    <property type="match status" value="1"/>
</dbReference>
<feature type="compositionally biased region" description="Low complexity" evidence="8">
    <location>
        <begin position="714"/>
        <end position="726"/>
    </location>
</feature>
<feature type="compositionally biased region" description="Polar residues" evidence="8">
    <location>
        <begin position="543"/>
        <end position="563"/>
    </location>
</feature>
<dbReference type="GO" id="GO:0015629">
    <property type="term" value="C:actin cytoskeleton"/>
    <property type="evidence" value="ECO:0007669"/>
    <property type="project" value="TreeGrafter"/>
</dbReference>
<feature type="compositionally biased region" description="Polar residues" evidence="8">
    <location>
        <begin position="403"/>
        <end position="421"/>
    </location>
</feature>
<keyword evidence="4 7" id="KW-0175">Coiled coil</keyword>
<feature type="compositionally biased region" description="Polar residues" evidence="8">
    <location>
        <begin position="728"/>
        <end position="743"/>
    </location>
</feature>
<evidence type="ECO:0000313" key="10">
    <source>
        <dbReference type="EMBL" id="KAK2917185.1"/>
    </source>
</evidence>
<dbReference type="InterPro" id="IPR052223">
    <property type="entry name" value="Actin_Cytoskeleton_Reg"/>
</dbReference>
<feature type="region of interest" description="Disordered" evidence="8">
    <location>
        <begin position="396"/>
        <end position="885"/>
    </location>
</feature>
<feature type="compositionally biased region" description="Polar residues" evidence="8">
    <location>
        <begin position="338"/>
        <end position="353"/>
    </location>
</feature>
<keyword evidence="5" id="KW-0009">Actin-binding</keyword>
<dbReference type="SUPFAM" id="SSF50729">
    <property type="entry name" value="PH domain-like"/>
    <property type="match status" value="1"/>
</dbReference>
<feature type="compositionally biased region" description="Polar residues" evidence="8">
    <location>
        <begin position="1187"/>
        <end position="1198"/>
    </location>
</feature>
<keyword evidence="3" id="KW-0597">Phosphoprotein</keyword>
<feature type="coiled-coil region" evidence="7">
    <location>
        <begin position="1304"/>
        <end position="1487"/>
    </location>
</feature>
<comment type="caution">
    <text evidence="10">The sequence shown here is derived from an EMBL/GenBank/DDBJ whole genome shotgun (WGS) entry which is preliminary data.</text>
</comment>
<accession>A0AA88U185</accession>
<proteinExistence type="predicted"/>
<feature type="compositionally biased region" description="Polar residues" evidence="8">
    <location>
        <begin position="1162"/>
        <end position="1175"/>
    </location>
</feature>
<evidence type="ECO:0000256" key="1">
    <source>
        <dbReference type="ARBA" id="ARBA00004245"/>
    </source>
</evidence>
<feature type="compositionally biased region" description="Basic and acidic residues" evidence="8">
    <location>
        <begin position="744"/>
        <end position="753"/>
    </location>
</feature>
<feature type="compositionally biased region" description="Basic and acidic residues" evidence="8">
    <location>
        <begin position="564"/>
        <end position="588"/>
    </location>
</feature>
<comment type="subcellular location">
    <subcellularLocation>
        <location evidence="1">Cytoplasm</location>
        <location evidence="1">Cytoskeleton</location>
    </subcellularLocation>
</comment>
<evidence type="ECO:0000256" key="7">
    <source>
        <dbReference type="SAM" id="Coils"/>
    </source>
</evidence>
<feature type="compositionally biased region" description="Basic and acidic residues" evidence="8">
    <location>
        <begin position="530"/>
        <end position="542"/>
    </location>
</feature>
<dbReference type="PANTHER" id="PTHR17271:SF10">
    <property type="entry name" value="TRIO AND F-ACTIN-BINDING PROTEIN"/>
    <property type="match status" value="1"/>
</dbReference>
<evidence type="ECO:0000256" key="4">
    <source>
        <dbReference type="ARBA" id="ARBA00023054"/>
    </source>
</evidence>
<dbReference type="EMBL" id="JAUYZG010000001">
    <property type="protein sequence ID" value="KAK2917185.1"/>
    <property type="molecule type" value="Genomic_DNA"/>
</dbReference>
<dbReference type="InterPro" id="IPR011993">
    <property type="entry name" value="PH-like_dom_sf"/>
</dbReference>
<feature type="compositionally biased region" description="Basic and acidic residues" evidence="8">
    <location>
        <begin position="672"/>
        <end position="689"/>
    </location>
</feature>
<feature type="region of interest" description="Disordered" evidence="8">
    <location>
        <begin position="104"/>
        <end position="376"/>
    </location>
</feature>
<dbReference type="FunFam" id="2.30.29.30:FF:000133">
    <property type="entry name" value="myosin phosphatase Rho-interacting protein isoform X1"/>
    <property type="match status" value="1"/>
</dbReference>
<feature type="compositionally biased region" description="Polar residues" evidence="8">
    <location>
        <begin position="362"/>
        <end position="376"/>
    </location>
</feature>
<dbReference type="GO" id="GO:1900026">
    <property type="term" value="P:positive regulation of substrate adhesion-dependent cell spreading"/>
    <property type="evidence" value="ECO:0007669"/>
    <property type="project" value="TreeGrafter"/>
</dbReference>
<feature type="compositionally biased region" description="Basic and acidic residues" evidence="8">
    <location>
        <begin position="460"/>
        <end position="472"/>
    </location>
</feature>
<evidence type="ECO:0000256" key="5">
    <source>
        <dbReference type="ARBA" id="ARBA00023203"/>
    </source>
</evidence>
<keyword evidence="2" id="KW-0963">Cytoplasm</keyword>
<feature type="compositionally biased region" description="Low complexity" evidence="8">
    <location>
        <begin position="865"/>
        <end position="884"/>
    </location>
</feature>
<feature type="compositionally biased region" description="Polar residues" evidence="8">
    <location>
        <begin position="949"/>
        <end position="966"/>
    </location>
</feature>
<feature type="domain" description="PH" evidence="9">
    <location>
        <begin position="1065"/>
        <end position="1161"/>
    </location>
</feature>
<organism evidence="10 11">
    <name type="scientific">Cirrhinus molitorella</name>
    <name type="common">mud carp</name>
    <dbReference type="NCBI Taxonomy" id="172907"/>
    <lineage>
        <taxon>Eukaryota</taxon>
        <taxon>Metazoa</taxon>
        <taxon>Chordata</taxon>
        <taxon>Craniata</taxon>
        <taxon>Vertebrata</taxon>
        <taxon>Euteleostomi</taxon>
        <taxon>Actinopterygii</taxon>
        <taxon>Neopterygii</taxon>
        <taxon>Teleostei</taxon>
        <taxon>Ostariophysi</taxon>
        <taxon>Cypriniformes</taxon>
        <taxon>Cyprinidae</taxon>
        <taxon>Labeoninae</taxon>
        <taxon>Labeonini</taxon>
        <taxon>Cirrhinus</taxon>
    </lineage>
</organism>
<feature type="region of interest" description="Disordered" evidence="8">
    <location>
        <begin position="1581"/>
        <end position="1600"/>
    </location>
</feature>
<gene>
    <name evidence="10" type="ORF">Q8A67_001559</name>
</gene>
<dbReference type="PANTHER" id="PTHR17271">
    <property type="entry name" value="PLECKSTRIN HOMOLOGY PH DOMAIN-CONTAINING PROTEIN"/>
    <property type="match status" value="1"/>
</dbReference>
<dbReference type="InterPro" id="IPR039597">
    <property type="entry name" value="M-RIP_PH"/>
</dbReference>
<protein>
    <recommendedName>
        <fullName evidence="9">PH domain-containing protein</fullName>
    </recommendedName>
</protein>
<feature type="compositionally biased region" description="Basic and acidic residues" evidence="8">
    <location>
        <begin position="495"/>
        <end position="507"/>
    </location>
</feature>
<feature type="compositionally biased region" description="Basic and acidic residues" evidence="8">
    <location>
        <begin position="54"/>
        <end position="64"/>
    </location>
</feature>
<dbReference type="GO" id="GO:0051015">
    <property type="term" value="F:actin filament binding"/>
    <property type="evidence" value="ECO:0007669"/>
    <property type="project" value="TreeGrafter"/>
</dbReference>
<keyword evidence="6" id="KW-0206">Cytoskeleton</keyword>
<feature type="compositionally biased region" description="Basic and acidic residues" evidence="8">
    <location>
        <begin position="640"/>
        <end position="655"/>
    </location>
</feature>
<evidence type="ECO:0000256" key="3">
    <source>
        <dbReference type="ARBA" id="ARBA00022553"/>
    </source>
</evidence>
<keyword evidence="11" id="KW-1185">Reference proteome</keyword>
<dbReference type="CDD" id="cd13275">
    <property type="entry name" value="PH_M-RIP"/>
    <property type="match status" value="1"/>
</dbReference>
<feature type="compositionally biased region" description="Polar residues" evidence="8">
    <location>
        <begin position="833"/>
        <end position="849"/>
    </location>
</feature>
<feature type="compositionally biased region" description="Low complexity" evidence="8">
    <location>
        <begin position="445"/>
        <end position="459"/>
    </location>
</feature>
<feature type="compositionally biased region" description="Basic and acidic residues" evidence="8">
    <location>
        <begin position="176"/>
        <end position="185"/>
    </location>
</feature>
<evidence type="ECO:0000256" key="2">
    <source>
        <dbReference type="ARBA" id="ARBA00022490"/>
    </source>
</evidence>
<feature type="compositionally biased region" description="Polar residues" evidence="8">
    <location>
        <begin position="756"/>
        <end position="773"/>
    </location>
</feature>
<feature type="compositionally biased region" description="Low complexity" evidence="8">
    <location>
        <begin position="785"/>
        <end position="802"/>
    </location>
</feature>
<evidence type="ECO:0000259" key="9">
    <source>
        <dbReference type="PROSITE" id="PS50003"/>
    </source>
</evidence>
<feature type="region of interest" description="Disordered" evidence="8">
    <location>
        <begin position="900"/>
        <end position="992"/>
    </location>
</feature>
<feature type="compositionally biased region" description="Basic and acidic residues" evidence="8">
    <location>
        <begin position="911"/>
        <end position="923"/>
    </location>
</feature>
<evidence type="ECO:0000313" key="11">
    <source>
        <dbReference type="Proteomes" id="UP001187343"/>
    </source>
</evidence>
<feature type="coiled-coil region" evidence="7">
    <location>
        <begin position="1515"/>
        <end position="1574"/>
    </location>
</feature>
<dbReference type="Gene3D" id="2.30.29.30">
    <property type="entry name" value="Pleckstrin-homology domain (PH domain)/Phosphotyrosine-binding domain (PTB)"/>
    <property type="match status" value="1"/>
</dbReference>